<dbReference type="PANTHER" id="PTHR45913">
    <property type="entry name" value="EPM2A-INTERACTING PROTEIN 1"/>
    <property type="match status" value="1"/>
</dbReference>
<dbReference type="Proteomes" id="UP000187283">
    <property type="component" value="Unassembled WGS sequence"/>
</dbReference>
<accession>A0A1R1XDW0</accession>
<dbReference type="AlphaFoldDB" id="A0A1R1XDW0"/>
<name>A0A1R1XDW0_9FUNG</name>
<dbReference type="OrthoDB" id="1101576at2759"/>
<dbReference type="EMBL" id="LSSN01003782">
    <property type="protein sequence ID" value="OMJ12819.1"/>
    <property type="molecule type" value="Genomic_DNA"/>
</dbReference>
<gene>
    <name evidence="1" type="ORF">AYI70_g8885</name>
</gene>
<protein>
    <submittedName>
        <fullName evidence="1">Protein ZBED8</fullName>
    </submittedName>
</protein>
<organism evidence="1 2">
    <name type="scientific">Smittium culicis</name>
    <dbReference type="NCBI Taxonomy" id="133412"/>
    <lineage>
        <taxon>Eukaryota</taxon>
        <taxon>Fungi</taxon>
        <taxon>Fungi incertae sedis</taxon>
        <taxon>Zoopagomycota</taxon>
        <taxon>Kickxellomycotina</taxon>
        <taxon>Harpellomycetes</taxon>
        <taxon>Harpellales</taxon>
        <taxon>Legeriomycetaceae</taxon>
        <taxon>Smittium</taxon>
    </lineage>
</organism>
<proteinExistence type="predicted"/>
<comment type="caution">
    <text evidence="1">The sequence shown here is derived from an EMBL/GenBank/DDBJ whole genome shotgun (WGS) entry which is preliminary data.</text>
</comment>
<keyword evidence="2" id="KW-1185">Reference proteome</keyword>
<dbReference type="PANTHER" id="PTHR45913:SF19">
    <property type="entry name" value="LOW QUALITY PROTEIN: ZINC FINGER BED DOMAIN-CONTAINING PROTEIN 5-LIKE"/>
    <property type="match status" value="1"/>
</dbReference>
<sequence length="331" mass="38289">MENFLSKSGTKRKFKEEYVDYGFIAMESDGSEAAEKVKKVPLSNITISRRIEDISSNLKDQAREHFETLKDESMLLWSLQVDESTDICENAQLLAFIRFIKGGKFENEFFFCDELESTTKGKDFFDLVNKKILFFHLKWKKCVSVCTNGCPSMRGNLKGFITLVLQENPDVVTTRCMIHHEALAAKSLTTLTGFQSEIQHYFPSLSIDEYSWVINTFGSNEKANLTTEDEEQLIDLRNDKINQLVFPEKSLDEFWLTLKQSYPALGFKAVKIILPFSSSWFCEFVFSVFSEVKSKKRERLLLIDKEIRNCLSTMELRFNLVCSRKQAQPSH</sequence>
<reference evidence="1 2" key="1">
    <citation type="submission" date="2017-01" db="EMBL/GenBank/DDBJ databases">
        <authorList>
            <person name="Mah S.A."/>
            <person name="Swanson W.J."/>
            <person name="Moy G.W."/>
            <person name="Vacquier V.D."/>
        </authorList>
    </citation>
    <scope>NUCLEOTIDE SEQUENCE [LARGE SCALE GENOMIC DNA]</scope>
    <source>
        <strain evidence="1 2">GSMNP</strain>
    </source>
</reference>
<evidence type="ECO:0000313" key="1">
    <source>
        <dbReference type="EMBL" id="OMJ12819.1"/>
    </source>
</evidence>
<dbReference type="STRING" id="133412.A0A1R1XDW0"/>
<evidence type="ECO:0000313" key="2">
    <source>
        <dbReference type="Proteomes" id="UP000187283"/>
    </source>
</evidence>